<dbReference type="Proteomes" id="UP001320420">
    <property type="component" value="Unassembled WGS sequence"/>
</dbReference>
<dbReference type="EMBL" id="JAKJXP020000008">
    <property type="protein sequence ID" value="KAK7756228.1"/>
    <property type="molecule type" value="Genomic_DNA"/>
</dbReference>
<proteinExistence type="predicted"/>
<evidence type="ECO:0000313" key="1">
    <source>
        <dbReference type="EMBL" id="KAK7756228.1"/>
    </source>
</evidence>
<reference evidence="1 2" key="1">
    <citation type="submission" date="2024-02" db="EMBL/GenBank/DDBJ databases">
        <title>De novo assembly and annotation of 12 fungi associated with fruit tree decline syndrome in Ontario, Canada.</title>
        <authorList>
            <person name="Sulman M."/>
            <person name="Ellouze W."/>
            <person name="Ilyukhin E."/>
        </authorList>
    </citation>
    <scope>NUCLEOTIDE SEQUENCE [LARGE SCALE GENOMIC DNA]</scope>
    <source>
        <strain evidence="1 2">M11/M66-122</strain>
    </source>
</reference>
<name>A0AAN9YRG3_9PEZI</name>
<comment type="caution">
    <text evidence="1">The sequence shown here is derived from an EMBL/GenBank/DDBJ whole genome shotgun (WGS) entry which is preliminary data.</text>
</comment>
<evidence type="ECO:0000313" key="2">
    <source>
        <dbReference type="Proteomes" id="UP001320420"/>
    </source>
</evidence>
<dbReference type="AlphaFoldDB" id="A0AAN9YRG3"/>
<keyword evidence="2" id="KW-1185">Reference proteome</keyword>
<sequence length="211" mass="23195">MSKDPGVVTPGDEWFADPRVACLRAPVDAYGGVASTGLLPPMQQVPDGKRPRWEAEATVPAPPGFEEMVKDLDNATVRAILIALATARGSPSAQAAVRQAYHKLAEIPPIDFDHHSKEVWKVLNYSQYTKLSSRSQYDAAGDACDEIDEYIQDIDDRTKSNSHLETKGSALKTITKIMETILCAKGTLGNEVRRGGWEVMAPDVMRRSWRA</sequence>
<organism evidence="1 2">
    <name type="scientific">Diatrype stigma</name>
    <dbReference type="NCBI Taxonomy" id="117547"/>
    <lineage>
        <taxon>Eukaryota</taxon>
        <taxon>Fungi</taxon>
        <taxon>Dikarya</taxon>
        <taxon>Ascomycota</taxon>
        <taxon>Pezizomycotina</taxon>
        <taxon>Sordariomycetes</taxon>
        <taxon>Xylariomycetidae</taxon>
        <taxon>Xylariales</taxon>
        <taxon>Diatrypaceae</taxon>
        <taxon>Diatrype</taxon>
    </lineage>
</organism>
<protein>
    <submittedName>
        <fullName evidence="1">Uncharacterized protein</fullName>
    </submittedName>
</protein>
<accession>A0AAN9YRG3</accession>
<gene>
    <name evidence="1" type="ORF">SLS62_001822</name>
</gene>